<evidence type="ECO:0000313" key="4">
    <source>
        <dbReference type="EMBL" id="QDV70975.1"/>
    </source>
</evidence>
<evidence type="ECO:0000259" key="3">
    <source>
        <dbReference type="Pfam" id="PF07596"/>
    </source>
</evidence>
<dbReference type="InterPro" id="IPR045584">
    <property type="entry name" value="Pilin-like"/>
</dbReference>
<dbReference type="EMBL" id="CP036348">
    <property type="protein sequence ID" value="QDV70975.1"/>
    <property type="molecule type" value="Genomic_DNA"/>
</dbReference>
<dbReference type="InterPro" id="IPR019734">
    <property type="entry name" value="TPR_rpt"/>
</dbReference>
<accession>A0A518JZS3</accession>
<dbReference type="InterPro" id="IPR011453">
    <property type="entry name" value="DUF1559"/>
</dbReference>
<dbReference type="KEGG" id="rcf:Poly24_47080"/>
<keyword evidence="2" id="KW-0732">Signal</keyword>
<dbReference type="InterPro" id="IPR011990">
    <property type="entry name" value="TPR-like_helical_dom_sf"/>
</dbReference>
<feature type="chain" id="PRO_5021991154" description="DUF1559 domain-containing protein" evidence="2">
    <location>
        <begin position="21"/>
        <end position="866"/>
    </location>
</feature>
<sequence length="866" mass="94512" precursor="true">MKTQTAFLLFVMWTPSLAWAQPAADATAPAPATPSEASPAVPAEPAEPATEVDSAIPEDYDSLVQRKSQLINEYRDADQKQQTDLALKKLNELFVTEVKLLEMAEEQLGADNVDLTNAYRATPQGDGGLLAFSLYELGEYKRSAELYSQTINIARRRTDLKLEAYNDLVCLNRRAQQLAQATPEAIDRYNAAIKTSKEVEALLAAKQFDRVAALSPEALATRKEIAGITPKLASEYGTLATALTQTGQTEQAEAAFDTSLEMYEQTIGKETVRYATLLYNKAIFYRDLGRLAEAEAALLETRRIENRLGVDVPSQLMTLNEIAGLYRKTEESEKFDRIVGEYRHLERNSHLGLVALQRHVPLNAYLVGSFDPASLVEDPSLKFLPHELFANLANQMLGVDPATIQSAVGFLSVAPIEQAVCWGVLLKPIVGAELAVRLPFKTVDASVGDFSYQKTAAKTGFAGGYGTLPDGTVFVGTENALKQVLAMQEAKPEVTENSKLGRRMRQMHGSGRLLVAFDMAKIQLFAQAMASEMPPLPPQLANLKSLPDHLDSAGLTISFKESPYVSLQMSPRGDSSVGNLDAISRQALEFGANQLLQTITDSIQATNSPIAEPVQAYLKRMILAKYKELTPRAEADQLVLQLENILDLEAAFHVGLLLPAVQGARASAQGMGSSNNLKQIALAMHNYHDTYGQLPARRVNASEKATGLSWRVHVLPFLEQGDLYKQFHLDEPWDSEHNKALIEKMPSVFASPGIELPAGETIFLTFDGPGTLMQNDRATRFGEITDGTSNTIMAVEANPDRSVIWTKPDDLTYDPQQPLNGLGGARPNGFYIMLADGAVLLQPADVAPKTIAAMATMAGGEIVDFQ</sequence>
<dbReference type="PANTHER" id="PTHR30093">
    <property type="entry name" value="GENERAL SECRETION PATHWAY PROTEIN G"/>
    <property type="match status" value="1"/>
</dbReference>
<dbReference type="Pfam" id="PF07596">
    <property type="entry name" value="SBP_bac_10"/>
    <property type="match status" value="1"/>
</dbReference>
<organism evidence="4 5">
    <name type="scientific">Rosistilla carotiformis</name>
    <dbReference type="NCBI Taxonomy" id="2528017"/>
    <lineage>
        <taxon>Bacteria</taxon>
        <taxon>Pseudomonadati</taxon>
        <taxon>Planctomycetota</taxon>
        <taxon>Planctomycetia</taxon>
        <taxon>Pirellulales</taxon>
        <taxon>Pirellulaceae</taxon>
        <taxon>Rosistilla</taxon>
    </lineage>
</organism>
<dbReference type="SUPFAM" id="SSF54523">
    <property type="entry name" value="Pili subunits"/>
    <property type="match status" value="1"/>
</dbReference>
<evidence type="ECO:0000313" key="5">
    <source>
        <dbReference type="Proteomes" id="UP000315082"/>
    </source>
</evidence>
<dbReference type="SUPFAM" id="SSF48452">
    <property type="entry name" value="TPR-like"/>
    <property type="match status" value="1"/>
</dbReference>
<reference evidence="4 5" key="1">
    <citation type="submission" date="2019-02" db="EMBL/GenBank/DDBJ databases">
        <title>Deep-cultivation of Planctomycetes and their phenomic and genomic characterization uncovers novel biology.</title>
        <authorList>
            <person name="Wiegand S."/>
            <person name="Jogler M."/>
            <person name="Boedeker C."/>
            <person name="Pinto D."/>
            <person name="Vollmers J."/>
            <person name="Rivas-Marin E."/>
            <person name="Kohn T."/>
            <person name="Peeters S.H."/>
            <person name="Heuer A."/>
            <person name="Rast P."/>
            <person name="Oberbeckmann S."/>
            <person name="Bunk B."/>
            <person name="Jeske O."/>
            <person name="Meyerdierks A."/>
            <person name="Storesund J.E."/>
            <person name="Kallscheuer N."/>
            <person name="Luecker S."/>
            <person name="Lage O.M."/>
            <person name="Pohl T."/>
            <person name="Merkel B.J."/>
            <person name="Hornburger P."/>
            <person name="Mueller R.-W."/>
            <person name="Bruemmer F."/>
            <person name="Labrenz M."/>
            <person name="Spormann A.M."/>
            <person name="Op den Camp H."/>
            <person name="Overmann J."/>
            <person name="Amann R."/>
            <person name="Jetten M.S.M."/>
            <person name="Mascher T."/>
            <person name="Medema M.H."/>
            <person name="Devos D.P."/>
            <person name="Kaster A.-K."/>
            <person name="Ovreas L."/>
            <person name="Rohde M."/>
            <person name="Galperin M.Y."/>
            <person name="Jogler C."/>
        </authorList>
    </citation>
    <scope>NUCLEOTIDE SEQUENCE [LARGE SCALE GENOMIC DNA]</scope>
    <source>
        <strain evidence="4 5">Poly24</strain>
    </source>
</reference>
<dbReference type="PANTHER" id="PTHR30093:SF2">
    <property type="entry name" value="TYPE II SECRETION SYSTEM PROTEIN H"/>
    <property type="match status" value="1"/>
</dbReference>
<dbReference type="SMART" id="SM00028">
    <property type="entry name" value="TPR"/>
    <property type="match status" value="2"/>
</dbReference>
<feature type="region of interest" description="Disordered" evidence="1">
    <location>
        <begin position="27"/>
        <end position="53"/>
    </location>
</feature>
<gene>
    <name evidence="4" type="ORF">Poly24_47080</name>
</gene>
<keyword evidence="5" id="KW-1185">Reference proteome</keyword>
<dbReference type="Pfam" id="PF13424">
    <property type="entry name" value="TPR_12"/>
    <property type="match status" value="1"/>
</dbReference>
<feature type="domain" description="DUF1559" evidence="3">
    <location>
        <begin position="662"/>
        <end position="745"/>
    </location>
</feature>
<dbReference type="RefSeq" id="WP_197452104.1">
    <property type="nucleotide sequence ID" value="NZ_CP036348.1"/>
</dbReference>
<dbReference type="AlphaFoldDB" id="A0A518JZS3"/>
<dbReference type="Gene3D" id="1.25.40.10">
    <property type="entry name" value="Tetratricopeptide repeat domain"/>
    <property type="match status" value="1"/>
</dbReference>
<evidence type="ECO:0000256" key="2">
    <source>
        <dbReference type="SAM" id="SignalP"/>
    </source>
</evidence>
<evidence type="ECO:0000256" key="1">
    <source>
        <dbReference type="SAM" id="MobiDB-lite"/>
    </source>
</evidence>
<feature type="signal peptide" evidence="2">
    <location>
        <begin position="1"/>
        <end position="20"/>
    </location>
</feature>
<name>A0A518JZS3_9BACT</name>
<protein>
    <recommendedName>
        <fullName evidence="3">DUF1559 domain-containing protein</fullName>
    </recommendedName>
</protein>
<proteinExistence type="predicted"/>
<dbReference type="Proteomes" id="UP000315082">
    <property type="component" value="Chromosome"/>
</dbReference>